<evidence type="ECO:0000313" key="1">
    <source>
        <dbReference type="EMBL" id="KAJ8499526.1"/>
    </source>
</evidence>
<keyword evidence="2" id="KW-1185">Reference proteome</keyword>
<accession>A0AAV8RK10</accession>
<comment type="caution">
    <text evidence="1">The sequence shown here is derived from an EMBL/GenBank/DDBJ whole genome shotgun (WGS) entry which is preliminary data.</text>
</comment>
<evidence type="ECO:0000313" key="2">
    <source>
        <dbReference type="Proteomes" id="UP001222027"/>
    </source>
</evidence>
<dbReference type="Proteomes" id="UP001222027">
    <property type="component" value="Unassembled WGS sequence"/>
</dbReference>
<gene>
    <name evidence="1" type="ORF">OPV22_010078</name>
</gene>
<dbReference type="AlphaFoldDB" id="A0AAV8RK10"/>
<organism evidence="1 2">
    <name type="scientific">Ensete ventricosum</name>
    <name type="common">Abyssinian banana</name>
    <name type="synonym">Musa ensete</name>
    <dbReference type="NCBI Taxonomy" id="4639"/>
    <lineage>
        <taxon>Eukaryota</taxon>
        <taxon>Viridiplantae</taxon>
        <taxon>Streptophyta</taxon>
        <taxon>Embryophyta</taxon>
        <taxon>Tracheophyta</taxon>
        <taxon>Spermatophyta</taxon>
        <taxon>Magnoliopsida</taxon>
        <taxon>Liliopsida</taxon>
        <taxon>Zingiberales</taxon>
        <taxon>Musaceae</taxon>
        <taxon>Ensete</taxon>
    </lineage>
</organism>
<sequence>MWRSYARVTVGGYGKRLEMVAPGRGRRGVKDADAIAEDSAVVGKAIEVMAVGNKVATIDKTGMGEEEERKGLAMLLGRFLGLGL</sequence>
<protein>
    <submittedName>
        <fullName evidence="1">Uncharacterized protein</fullName>
    </submittedName>
</protein>
<name>A0AAV8RK10_ENSVE</name>
<dbReference type="EMBL" id="JAQQAF010000003">
    <property type="protein sequence ID" value="KAJ8499526.1"/>
    <property type="molecule type" value="Genomic_DNA"/>
</dbReference>
<proteinExistence type="predicted"/>
<reference evidence="1 2" key="1">
    <citation type="submission" date="2022-12" db="EMBL/GenBank/DDBJ databases">
        <title>Chromosome-scale assembly of the Ensete ventricosum genome.</title>
        <authorList>
            <person name="Dussert Y."/>
            <person name="Stocks J."/>
            <person name="Wendawek A."/>
            <person name="Woldeyes F."/>
            <person name="Nichols R.A."/>
            <person name="Borrell J.S."/>
        </authorList>
    </citation>
    <scope>NUCLEOTIDE SEQUENCE [LARGE SCALE GENOMIC DNA]</scope>
    <source>
        <strain evidence="2">cv. Maze</strain>
        <tissue evidence="1">Seeds</tissue>
    </source>
</reference>